<dbReference type="RefSeq" id="WP_279297360.1">
    <property type="nucleotide sequence ID" value="NZ_JAOTIF010000008.1"/>
</dbReference>
<accession>A0A9X3B8K9</accession>
<dbReference type="Proteomes" id="UP001155483">
    <property type="component" value="Unassembled WGS sequence"/>
</dbReference>
<organism evidence="1 2">
    <name type="scientific">Paraflavisolibacter caeni</name>
    <dbReference type="NCBI Taxonomy" id="2982496"/>
    <lineage>
        <taxon>Bacteria</taxon>
        <taxon>Pseudomonadati</taxon>
        <taxon>Bacteroidota</taxon>
        <taxon>Chitinophagia</taxon>
        <taxon>Chitinophagales</taxon>
        <taxon>Chitinophagaceae</taxon>
        <taxon>Paraflavisolibacter</taxon>
    </lineage>
</organism>
<protein>
    <submittedName>
        <fullName evidence="1">Uncharacterized protein</fullName>
    </submittedName>
</protein>
<dbReference type="AlphaFoldDB" id="A0A9X3B8K9"/>
<evidence type="ECO:0000313" key="2">
    <source>
        <dbReference type="Proteomes" id="UP001155483"/>
    </source>
</evidence>
<sequence>MKSDDRILKNEDFINNYVPLQVFVKGISTICACNADSFVTKRLKEKPLPFDKEISVRYYHTSLLWLNNIYSNNLN</sequence>
<keyword evidence="2" id="KW-1185">Reference proteome</keyword>
<evidence type="ECO:0000313" key="1">
    <source>
        <dbReference type="EMBL" id="MCU7549921.1"/>
    </source>
</evidence>
<dbReference type="EMBL" id="JAOTIF010000008">
    <property type="protein sequence ID" value="MCU7549921.1"/>
    <property type="molecule type" value="Genomic_DNA"/>
</dbReference>
<reference evidence="1" key="1">
    <citation type="submission" date="2022-09" db="EMBL/GenBank/DDBJ databases">
        <authorList>
            <person name="Yuan C."/>
            <person name="Ke Z."/>
        </authorList>
    </citation>
    <scope>NUCLEOTIDE SEQUENCE</scope>
    <source>
        <strain evidence="1">LB-8</strain>
    </source>
</reference>
<proteinExistence type="predicted"/>
<gene>
    <name evidence="1" type="ORF">OCK74_12385</name>
</gene>
<comment type="caution">
    <text evidence="1">The sequence shown here is derived from an EMBL/GenBank/DDBJ whole genome shotgun (WGS) entry which is preliminary data.</text>
</comment>
<reference evidence="1" key="2">
    <citation type="submission" date="2023-04" db="EMBL/GenBank/DDBJ databases">
        <title>Paracnuella aquatica gen. nov., sp. nov., a member of the family Chitinophagaceae isolated from a hot spring.</title>
        <authorList>
            <person name="Wang C."/>
        </authorList>
    </citation>
    <scope>NUCLEOTIDE SEQUENCE</scope>
    <source>
        <strain evidence="1">LB-8</strain>
    </source>
</reference>
<name>A0A9X3B8K9_9BACT</name>